<keyword evidence="4" id="KW-0413">Isomerase</keyword>
<name>A0ABQ0CC20_9PROT</name>
<dbReference type="Proteomes" id="UP001628193">
    <property type="component" value="Unassembled WGS sequence"/>
</dbReference>
<protein>
    <submittedName>
        <fullName evidence="4">ADP-L-glycero-D-manno-heptose-6-epimerase</fullName>
        <ecNumber evidence="4">5.1.3.20</ecNumber>
    </submittedName>
</protein>
<dbReference type="EC" id="5.1.3.20" evidence="4"/>
<dbReference type="CDD" id="cd05258">
    <property type="entry name" value="CDP_TE_SDR_e"/>
    <property type="match status" value="1"/>
</dbReference>
<accession>A0ABQ0CC20</accession>
<feature type="domain" description="NAD-dependent epimerase/dehydratase" evidence="3">
    <location>
        <begin position="5"/>
        <end position="278"/>
    </location>
</feature>
<dbReference type="InterPro" id="IPR036291">
    <property type="entry name" value="NAD(P)-bd_dom_sf"/>
</dbReference>
<evidence type="ECO:0000313" key="4">
    <source>
        <dbReference type="EMBL" id="GAB0058440.1"/>
    </source>
</evidence>
<comment type="similarity">
    <text evidence="2">Belongs to the NAD(P)-dependent epimerase/dehydratase family.</text>
</comment>
<dbReference type="GO" id="GO:0008712">
    <property type="term" value="F:ADP-glyceromanno-heptose 6-epimerase activity"/>
    <property type="evidence" value="ECO:0007669"/>
    <property type="project" value="UniProtKB-EC"/>
</dbReference>
<sequence>MSIAMVTGSAGLIGAETVRFLSAQGMTVLGIDNDMRRYFFGDQASTDWARRELEQRLPDYRHHALDIRDAAAIDTLFAAYGANIELIVHTAAQPSHDWAAKEPLVDFSINANGTLNLLEATRRHCPEATFIHCSTNKVYGDTPNQLPLVERPTRWELDPAHPWARDGIDETMSIDHSTHSLFGVSKVAGDLLVQEYGRYFDMKTACFRGGCLTGPGHSGAPLHGFLSYLMKCAVTGTHYTVLGYKGKQVRDNIHSHDLVNAFWHFFQNPRVAAVYNIGGSRHANCSMLEAITLCEEITGRPMNWSYQEQNRIGDHIWWIGSVERFRRDYPAWQYTRDIRGILQEIHDALSERVLGR</sequence>
<evidence type="ECO:0000259" key="3">
    <source>
        <dbReference type="Pfam" id="PF01370"/>
    </source>
</evidence>
<dbReference type="SUPFAM" id="SSF51735">
    <property type="entry name" value="NAD(P)-binding Rossmann-fold domains"/>
    <property type="match status" value="1"/>
</dbReference>
<dbReference type="Pfam" id="PF01370">
    <property type="entry name" value="Epimerase"/>
    <property type="match status" value="1"/>
</dbReference>
<comment type="pathway">
    <text evidence="1">Bacterial outer membrane biogenesis; LPS O-antigen biosynthesis.</text>
</comment>
<dbReference type="EMBL" id="BAAFGK010000005">
    <property type="protein sequence ID" value="GAB0058440.1"/>
    <property type="molecule type" value="Genomic_DNA"/>
</dbReference>
<dbReference type="Gene3D" id="3.40.50.720">
    <property type="entry name" value="NAD(P)-binding Rossmann-like Domain"/>
    <property type="match status" value="1"/>
</dbReference>
<dbReference type="PANTHER" id="PTHR43000">
    <property type="entry name" value="DTDP-D-GLUCOSE 4,6-DEHYDRATASE-RELATED"/>
    <property type="match status" value="1"/>
</dbReference>
<comment type="caution">
    <text evidence="4">The sequence shown here is derived from an EMBL/GenBank/DDBJ whole genome shotgun (WGS) entry which is preliminary data.</text>
</comment>
<organism evidence="4 5">
    <name type="scientific">Candidatus Magnetaquiglobus chichijimensis</name>
    <dbReference type="NCBI Taxonomy" id="3141448"/>
    <lineage>
        <taxon>Bacteria</taxon>
        <taxon>Pseudomonadati</taxon>
        <taxon>Pseudomonadota</taxon>
        <taxon>Magnetococcia</taxon>
        <taxon>Magnetococcales</taxon>
        <taxon>Candidatus Magnetaquicoccaceae</taxon>
        <taxon>Candidatus Magnetaquiglobus</taxon>
    </lineage>
</organism>
<gene>
    <name evidence="4" type="primary">hldD_2</name>
    <name evidence="4" type="ORF">SIID45300_02789</name>
</gene>
<proteinExistence type="inferred from homology"/>
<evidence type="ECO:0000256" key="2">
    <source>
        <dbReference type="ARBA" id="ARBA00007637"/>
    </source>
</evidence>
<evidence type="ECO:0000256" key="1">
    <source>
        <dbReference type="ARBA" id="ARBA00005125"/>
    </source>
</evidence>
<evidence type="ECO:0000313" key="5">
    <source>
        <dbReference type="Proteomes" id="UP001628193"/>
    </source>
</evidence>
<keyword evidence="5" id="KW-1185">Reference proteome</keyword>
<reference evidence="4 5" key="2">
    <citation type="submission" date="2024-09" db="EMBL/GenBank/DDBJ databases">
        <title>Draft genome sequence of Candidatus Magnetaquicoccaceae bacterium FCR-1.</title>
        <authorList>
            <person name="Shimoshige H."/>
            <person name="Shimamura S."/>
            <person name="Taoka A."/>
            <person name="Kobayashi H."/>
            <person name="Maekawa T."/>
        </authorList>
    </citation>
    <scope>NUCLEOTIDE SEQUENCE [LARGE SCALE GENOMIC DNA]</scope>
    <source>
        <strain evidence="4 5">FCR-1</strain>
    </source>
</reference>
<reference evidence="4 5" key="1">
    <citation type="submission" date="2024-05" db="EMBL/GenBank/DDBJ databases">
        <authorList>
            <consortium name="Candidatus Magnetaquicoccaceae bacterium FCR-1 genome sequencing consortium"/>
            <person name="Shimoshige H."/>
            <person name="Shimamura S."/>
            <person name="Taoka A."/>
            <person name="Kobayashi H."/>
            <person name="Maekawa T."/>
        </authorList>
    </citation>
    <scope>NUCLEOTIDE SEQUENCE [LARGE SCALE GENOMIC DNA]</scope>
    <source>
        <strain evidence="4 5">FCR-1</strain>
    </source>
</reference>
<dbReference type="RefSeq" id="WP_420906163.1">
    <property type="nucleotide sequence ID" value="NZ_BAAFGK010000005.1"/>
</dbReference>
<dbReference type="InterPro" id="IPR001509">
    <property type="entry name" value="Epimerase_deHydtase"/>
</dbReference>